<dbReference type="AlphaFoldDB" id="A0AAU8JVR2"/>
<dbReference type="EMBL" id="CP159872">
    <property type="protein sequence ID" value="XCM79382.1"/>
    <property type="molecule type" value="Genomic_DNA"/>
</dbReference>
<keyword evidence="4 6" id="KW-0949">S-adenosyl-L-methionine</keyword>
<dbReference type="Gene3D" id="3.40.50.150">
    <property type="entry name" value="Vaccinia Virus protein VP39"/>
    <property type="match status" value="1"/>
</dbReference>
<dbReference type="GO" id="GO:0009307">
    <property type="term" value="P:DNA restriction-modification system"/>
    <property type="evidence" value="ECO:0007669"/>
    <property type="project" value="UniProtKB-KW"/>
</dbReference>
<dbReference type="Gene3D" id="3.90.120.10">
    <property type="entry name" value="DNA Methylase, subunit A, domain 2"/>
    <property type="match status" value="1"/>
</dbReference>
<dbReference type="RefSeq" id="WP_354639993.1">
    <property type="nucleotide sequence ID" value="NZ_CP159872.1"/>
</dbReference>
<accession>A0AAU8JVR2</accession>
<name>A0AAU8JVR2_9ACTN</name>
<comment type="similarity">
    <text evidence="6">Belongs to the class I-like SAM-binding methyltransferase superfamily. C5-methyltransferase family.</text>
</comment>
<dbReference type="PRINTS" id="PR00105">
    <property type="entry name" value="C5METTRFRASE"/>
</dbReference>
<dbReference type="PANTHER" id="PTHR10629:SF52">
    <property type="entry name" value="DNA (CYTOSINE-5)-METHYLTRANSFERASE 1"/>
    <property type="match status" value="1"/>
</dbReference>
<dbReference type="SUPFAM" id="SSF53335">
    <property type="entry name" value="S-adenosyl-L-methionine-dependent methyltransferases"/>
    <property type="match status" value="1"/>
</dbReference>
<dbReference type="PROSITE" id="PS51679">
    <property type="entry name" value="SAM_MT_C5"/>
    <property type="match status" value="1"/>
</dbReference>
<evidence type="ECO:0000313" key="8">
    <source>
        <dbReference type="EMBL" id="XCM79382.1"/>
    </source>
</evidence>
<proteinExistence type="inferred from homology"/>
<evidence type="ECO:0000256" key="3">
    <source>
        <dbReference type="ARBA" id="ARBA00022679"/>
    </source>
</evidence>
<protein>
    <recommendedName>
        <fullName evidence="1">DNA (cytosine-5-)-methyltransferase</fullName>
        <ecNumber evidence="1">2.1.1.37</ecNumber>
    </recommendedName>
</protein>
<evidence type="ECO:0000256" key="7">
    <source>
        <dbReference type="SAM" id="MobiDB-lite"/>
    </source>
</evidence>
<evidence type="ECO:0000256" key="5">
    <source>
        <dbReference type="ARBA" id="ARBA00022747"/>
    </source>
</evidence>
<dbReference type="InterPro" id="IPR001525">
    <property type="entry name" value="C5_MeTfrase"/>
</dbReference>
<dbReference type="PANTHER" id="PTHR10629">
    <property type="entry name" value="CYTOSINE-SPECIFIC METHYLTRANSFERASE"/>
    <property type="match status" value="1"/>
</dbReference>
<feature type="active site" evidence="6">
    <location>
        <position position="89"/>
    </location>
</feature>
<organism evidence="8">
    <name type="scientific">Kitasatospora camelliae</name>
    <dbReference type="NCBI Taxonomy" id="3156397"/>
    <lineage>
        <taxon>Bacteria</taxon>
        <taxon>Bacillati</taxon>
        <taxon>Actinomycetota</taxon>
        <taxon>Actinomycetes</taxon>
        <taxon>Kitasatosporales</taxon>
        <taxon>Streptomycetaceae</taxon>
        <taxon>Kitasatospora</taxon>
    </lineage>
</organism>
<keyword evidence="3 6" id="KW-0808">Transferase</keyword>
<evidence type="ECO:0000256" key="2">
    <source>
        <dbReference type="ARBA" id="ARBA00022603"/>
    </source>
</evidence>
<reference evidence="8" key="1">
    <citation type="submission" date="2024-06" db="EMBL/GenBank/DDBJ databases">
        <title>The genome sequences of Kitasatospora sp. strain HUAS MG31.</title>
        <authorList>
            <person name="Mo P."/>
        </authorList>
    </citation>
    <scope>NUCLEOTIDE SEQUENCE</scope>
    <source>
        <strain evidence="8">HUAS MG31</strain>
    </source>
</reference>
<dbReference type="REBASE" id="845068">
    <property type="entry name" value="M1.KspMG31ORF10795P"/>
</dbReference>
<dbReference type="Pfam" id="PF00145">
    <property type="entry name" value="DNA_methylase"/>
    <property type="match status" value="2"/>
</dbReference>
<keyword evidence="5" id="KW-0680">Restriction system</keyword>
<dbReference type="InterPro" id="IPR050390">
    <property type="entry name" value="C5-Methyltransferase"/>
</dbReference>
<evidence type="ECO:0000256" key="1">
    <source>
        <dbReference type="ARBA" id="ARBA00011975"/>
    </source>
</evidence>
<dbReference type="InterPro" id="IPR029063">
    <property type="entry name" value="SAM-dependent_MTases_sf"/>
</dbReference>
<dbReference type="EC" id="2.1.1.37" evidence="1"/>
<gene>
    <name evidence="8" type="ORF">ABWK59_10795</name>
</gene>
<dbReference type="GO" id="GO:0003677">
    <property type="term" value="F:DNA binding"/>
    <property type="evidence" value="ECO:0007669"/>
    <property type="project" value="TreeGrafter"/>
</dbReference>
<dbReference type="GO" id="GO:0032259">
    <property type="term" value="P:methylation"/>
    <property type="evidence" value="ECO:0007669"/>
    <property type="project" value="UniProtKB-KW"/>
</dbReference>
<evidence type="ECO:0000256" key="4">
    <source>
        <dbReference type="ARBA" id="ARBA00022691"/>
    </source>
</evidence>
<feature type="region of interest" description="Disordered" evidence="7">
    <location>
        <begin position="277"/>
        <end position="298"/>
    </location>
</feature>
<evidence type="ECO:0000256" key="6">
    <source>
        <dbReference type="PROSITE-ProRule" id="PRU01016"/>
    </source>
</evidence>
<dbReference type="KEGG" id="kcm:ABWK59_10795"/>
<dbReference type="GO" id="GO:0044027">
    <property type="term" value="P:negative regulation of gene expression via chromosomal CpG island methylation"/>
    <property type="evidence" value="ECO:0007669"/>
    <property type="project" value="TreeGrafter"/>
</dbReference>
<keyword evidence="2 6" id="KW-0489">Methyltransferase</keyword>
<feature type="region of interest" description="Disordered" evidence="7">
    <location>
        <begin position="224"/>
        <end position="245"/>
    </location>
</feature>
<dbReference type="GO" id="GO:0003886">
    <property type="term" value="F:DNA (cytosine-5-)-methyltransferase activity"/>
    <property type="evidence" value="ECO:0007669"/>
    <property type="project" value="UniProtKB-EC"/>
</dbReference>
<sequence>MDRISPAPPEPQGNRVPAPFKIIDLFAGPGGLDVAAQALGVPVIAGIEWDDDACATRTAAGLPTRNRDVREFKPSDFKNANVLAGGPPCQTFTVAGNGEGRAALDQVLEFANRYAAVQPGRHDDEFAAIRDDLKQLSDERTGLVLEPLRWALEALIDGRPYQAIVLEQVRAVLPVWQAFGEILKSKGYAVVEPEILHTEEFGVPQTRRRAILIARWAGDGAQIEGAPEIPEPSHRRYRKGVSRNSGNSSRLPWVTMGEALGRADCFEVVSNYGTGGNPKARGRRRYDEPSATVTGKGSRNKLDWRGRDLGVFSLAELGVLQTFPRDYPWRRENGDDVNAPGARSVIAQQIGNAVPPRLGMHVLASALGFKREDLEAAIKLQYDY</sequence>